<evidence type="ECO:0000313" key="2">
    <source>
        <dbReference type="Proteomes" id="UP000035760"/>
    </source>
</evidence>
<reference evidence="1" key="1">
    <citation type="submission" date="2013-07" db="EMBL/GenBank/DDBJ databases">
        <authorList>
            <person name="McIlroy S."/>
        </authorList>
    </citation>
    <scope>NUCLEOTIDE SEQUENCE [LARGE SCALE GENOMIC DNA]</scope>
    <source>
        <strain evidence="1">Run_A_D11</strain>
    </source>
</reference>
<evidence type="ECO:0000313" key="1">
    <source>
        <dbReference type="EMBL" id="CDI00966.1"/>
    </source>
</evidence>
<keyword evidence="2" id="KW-1185">Reference proteome</keyword>
<gene>
    <name evidence="1" type="ORF">BN873_10222</name>
</gene>
<accession>W6M0T0</accession>
<comment type="caution">
    <text evidence="1">The sequence shown here is derived from an EMBL/GenBank/DDBJ whole genome shotgun (WGS) entry which is preliminary data.</text>
</comment>
<dbReference type="Proteomes" id="UP000035760">
    <property type="component" value="Unassembled WGS sequence"/>
</dbReference>
<proteinExistence type="predicted"/>
<dbReference type="AlphaFoldDB" id="W6M0T0"/>
<dbReference type="STRING" id="1400863.BN873_10222"/>
<sequence length="226" mass="24718">MAGRDKRKGAALQAALGGRNTHGAGIGFDCHPQRASERLEHGFNDMMGVTAAQIVDVQRDQRVVDEALEKFPKQIDIEVADTGAGQFNRILQTRPPRTVERHPRQGFIQRHIGMTVTANPAFIAQRLLDCLAQGNADVLDGMMGVDMQIALGFDLKINQAMSGDLIEHVVEKRQATSKFGVSSTVQIDLNLNPGFQGIALDCCDACRHAILLYPTVTKKAFYLFCG</sequence>
<reference evidence="1" key="2">
    <citation type="submission" date="2014-03" db="EMBL/GenBank/DDBJ databases">
        <title>Candidatus Competibacter-lineage genomes retrieved from metagenomes reveal functional metabolic diversity.</title>
        <authorList>
            <person name="McIlroy S.J."/>
            <person name="Albertsen M."/>
            <person name="Andresen E.K."/>
            <person name="Saunders A.M."/>
            <person name="Kristiansen R."/>
            <person name="Stokholm-Bjerregaard M."/>
            <person name="Nielsen K.L."/>
            <person name="Nielsen P.H."/>
        </authorList>
    </citation>
    <scope>NUCLEOTIDE SEQUENCE</scope>
    <source>
        <strain evidence="1">Run_A_D11</strain>
    </source>
</reference>
<dbReference type="EMBL" id="CBTJ020000001">
    <property type="protein sequence ID" value="CDI00966.1"/>
    <property type="molecule type" value="Genomic_DNA"/>
</dbReference>
<protein>
    <submittedName>
        <fullName evidence="1">Uncharacterized protein</fullName>
    </submittedName>
</protein>
<name>W6M0T0_9GAMM</name>
<organism evidence="1 2">
    <name type="scientific">Candidatus Competibacter denitrificans Run_A_D11</name>
    <dbReference type="NCBI Taxonomy" id="1400863"/>
    <lineage>
        <taxon>Bacteria</taxon>
        <taxon>Pseudomonadati</taxon>
        <taxon>Pseudomonadota</taxon>
        <taxon>Gammaproteobacteria</taxon>
        <taxon>Candidatus Competibacteraceae</taxon>
        <taxon>Candidatus Competibacter</taxon>
    </lineage>
</organism>